<evidence type="ECO:0000256" key="1">
    <source>
        <dbReference type="ARBA" id="ARBA00009224"/>
    </source>
</evidence>
<comment type="similarity">
    <text evidence="1">Belongs to the MTFP1 family.</text>
</comment>
<evidence type="ECO:0000256" key="2">
    <source>
        <dbReference type="ARBA" id="ARBA00017835"/>
    </source>
</evidence>
<keyword evidence="4" id="KW-1133">Transmembrane helix</keyword>
<dbReference type="GO" id="GO:0000266">
    <property type="term" value="P:mitochondrial fission"/>
    <property type="evidence" value="ECO:0007669"/>
    <property type="project" value="TreeGrafter"/>
</dbReference>
<keyword evidence="4" id="KW-0472">Membrane</keyword>
<keyword evidence="4" id="KW-0812">Transmembrane</keyword>
<dbReference type="PANTHER" id="PTHR11001">
    <property type="entry name" value="MITOCHONDRIAL FISSION PROCESS PROTEIN 1"/>
    <property type="match status" value="1"/>
</dbReference>
<dbReference type="InterPro" id="IPR019560">
    <property type="entry name" value="Mitochondrial_18_kDa_protein"/>
</dbReference>
<name>A0A8D8ZTS7_9HEMI</name>
<proteinExistence type="inferred from homology"/>
<dbReference type="PANTHER" id="PTHR11001:SF2">
    <property type="entry name" value="MITOCHONDRIAL FISSION PROCESS PROTEIN 1"/>
    <property type="match status" value="1"/>
</dbReference>
<accession>A0A8D8ZTS7</accession>
<protein>
    <recommendedName>
        <fullName evidence="2">Mitochondrial fission process protein 1</fullName>
    </recommendedName>
    <alternativeName>
        <fullName evidence="3">Mitochondrial 18 kDa protein</fullName>
    </alternativeName>
</protein>
<evidence type="ECO:0000256" key="4">
    <source>
        <dbReference type="SAM" id="Phobius"/>
    </source>
</evidence>
<dbReference type="AlphaFoldDB" id="A0A8D8ZTS7"/>
<dbReference type="EMBL" id="HBUF01535058">
    <property type="protein sequence ID" value="CAG6753040.1"/>
    <property type="molecule type" value="Transcribed_RNA"/>
</dbReference>
<reference evidence="5" key="1">
    <citation type="submission" date="2021-05" db="EMBL/GenBank/DDBJ databases">
        <authorList>
            <person name="Alioto T."/>
            <person name="Alioto T."/>
            <person name="Gomez Garrido J."/>
        </authorList>
    </citation>
    <scope>NUCLEOTIDE SEQUENCE</scope>
</reference>
<sequence length="100" mass="11429">MKLERHSEQWFTDMLSMHPMAWHSSEHNLSRVSKIAVDALLWQSLASVAIPGLVINRICHLTRNHIFTKWRHARLGTVLVGLVSIPCVIHPIDWGVTQAM</sequence>
<dbReference type="Pfam" id="PF10558">
    <property type="entry name" value="MTP18"/>
    <property type="match status" value="1"/>
</dbReference>
<feature type="transmembrane region" description="Helical" evidence="4">
    <location>
        <begin position="75"/>
        <end position="92"/>
    </location>
</feature>
<organism evidence="5">
    <name type="scientific">Cacopsylla melanoneura</name>
    <dbReference type="NCBI Taxonomy" id="428564"/>
    <lineage>
        <taxon>Eukaryota</taxon>
        <taxon>Metazoa</taxon>
        <taxon>Ecdysozoa</taxon>
        <taxon>Arthropoda</taxon>
        <taxon>Hexapoda</taxon>
        <taxon>Insecta</taxon>
        <taxon>Pterygota</taxon>
        <taxon>Neoptera</taxon>
        <taxon>Paraneoptera</taxon>
        <taxon>Hemiptera</taxon>
        <taxon>Sternorrhyncha</taxon>
        <taxon>Psylloidea</taxon>
        <taxon>Psyllidae</taxon>
        <taxon>Psyllinae</taxon>
        <taxon>Cacopsylla</taxon>
    </lineage>
</organism>
<evidence type="ECO:0000256" key="3">
    <source>
        <dbReference type="ARBA" id="ARBA00029631"/>
    </source>
</evidence>
<dbReference type="GO" id="GO:0005739">
    <property type="term" value="C:mitochondrion"/>
    <property type="evidence" value="ECO:0007669"/>
    <property type="project" value="TreeGrafter"/>
</dbReference>
<evidence type="ECO:0000313" key="5">
    <source>
        <dbReference type="EMBL" id="CAG6753040.1"/>
    </source>
</evidence>